<evidence type="ECO:0000256" key="1">
    <source>
        <dbReference type="ARBA" id="ARBA00010641"/>
    </source>
</evidence>
<comment type="similarity">
    <text evidence="1">Belongs to the sigma-70 factor family. ECF subfamily.</text>
</comment>
<sequence>MRARPDGELEHPDLSGSSAGAVLTKLYDAHARSLHGYLARRLDSATADDLVAETFLTAWRQRDGYDPARASARAWLFGIATNLARRHARAEVRALRAVTREGTRAGTPEPPDVVAAERADAGEQVRRVAGVIAELRPQERDVLLLVAWADLTPAEAATALGIHAHTARTRLHRARTTLRRHLVISEDDRA</sequence>
<dbReference type="Pfam" id="PF04542">
    <property type="entry name" value="Sigma70_r2"/>
    <property type="match status" value="1"/>
</dbReference>
<dbReference type="PANTHER" id="PTHR43133:SF8">
    <property type="entry name" value="RNA POLYMERASE SIGMA FACTOR HI_1459-RELATED"/>
    <property type="match status" value="1"/>
</dbReference>
<dbReference type="InterPro" id="IPR036388">
    <property type="entry name" value="WH-like_DNA-bd_sf"/>
</dbReference>
<dbReference type="InterPro" id="IPR014284">
    <property type="entry name" value="RNA_pol_sigma-70_dom"/>
</dbReference>
<evidence type="ECO:0000256" key="4">
    <source>
        <dbReference type="ARBA" id="ARBA00023125"/>
    </source>
</evidence>
<accession>A0A542DNN4</accession>
<dbReference type="InterPro" id="IPR013324">
    <property type="entry name" value="RNA_pol_sigma_r3/r4-like"/>
</dbReference>
<keyword evidence="2" id="KW-0805">Transcription regulation</keyword>
<dbReference type="PANTHER" id="PTHR43133">
    <property type="entry name" value="RNA POLYMERASE ECF-TYPE SIGMA FACTO"/>
    <property type="match status" value="1"/>
</dbReference>
<evidence type="ECO:0000313" key="9">
    <source>
        <dbReference type="Proteomes" id="UP000320876"/>
    </source>
</evidence>
<dbReference type="Pfam" id="PF08281">
    <property type="entry name" value="Sigma70_r4_2"/>
    <property type="match status" value="1"/>
</dbReference>
<name>A0A542DNN4_AMYCI</name>
<comment type="caution">
    <text evidence="8">The sequence shown here is derived from an EMBL/GenBank/DDBJ whole genome shotgun (WGS) entry which is preliminary data.</text>
</comment>
<dbReference type="AlphaFoldDB" id="A0A542DNN4"/>
<feature type="domain" description="RNA polymerase sigma-70 region 2" evidence="6">
    <location>
        <begin position="26"/>
        <end position="92"/>
    </location>
</feature>
<dbReference type="OrthoDB" id="5518337at2"/>
<keyword evidence="3" id="KW-0731">Sigma factor</keyword>
<reference evidence="8 9" key="1">
    <citation type="submission" date="2019-06" db="EMBL/GenBank/DDBJ databases">
        <title>Sequencing the genomes of 1000 actinobacteria strains.</title>
        <authorList>
            <person name="Klenk H.-P."/>
        </authorList>
    </citation>
    <scope>NUCLEOTIDE SEQUENCE [LARGE SCALE GENOMIC DNA]</scope>
    <source>
        <strain evidence="8 9">DSM 45679</strain>
    </source>
</reference>
<protein>
    <submittedName>
        <fullName evidence="8">RNA polymerase sigma-70 factor (ECF subfamily)</fullName>
    </submittedName>
</protein>
<dbReference type="InterPro" id="IPR007627">
    <property type="entry name" value="RNA_pol_sigma70_r2"/>
</dbReference>
<dbReference type="Gene3D" id="1.10.10.10">
    <property type="entry name" value="Winged helix-like DNA-binding domain superfamily/Winged helix DNA-binding domain"/>
    <property type="match status" value="1"/>
</dbReference>
<dbReference type="InterPro" id="IPR039425">
    <property type="entry name" value="RNA_pol_sigma-70-like"/>
</dbReference>
<dbReference type="RefSeq" id="WP_142000241.1">
    <property type="nucleotide sequence ID" value="NZ_VFML01000001.1"/>
</dbReference>
<dbReference type="InterPro" id="IPR013325">
    <property type="entry name" value="RNA_pol_sigma_r2"/>
</dbReference>
<proteinExistence type="inferred from homology"/>
<evidence type="ECO:0000256" key="3">
    <source>
        <dbReference type="ARBA" id="ARBA00023082"/>
    </source>
</evidence>
<evidence type="ECO:0000313" key="8">
    <source>
        <dbReference type="EMBL" id="TQJ04584.1"/>
    </source>
</evidence>
<keyword evidence="5" id="KW-0804">Transcription</keyword>
<evidence type="ECO:0000259" key="6">
    <source>
        <dbReference type="Pfam" id="PF04542"/>
    </source>
</evidence>
<evidence type="ECO:0000256" key="2">
    <source>
        <dbReference type="ARBA" id="ARBA00023015"/>
    </source>
</evidence>
<dbReference type="Proteomes" id="UP000320876">
    <property type="component" value="Unassembled WGS sequence"/>
</dbReference>
<keyword evidence="9" id="KW-1185">Reference proteome</keyword>
<dbReference type="InterPro" id="IPR013249">
    <property type="entry name" value="RNA_pol_sigma70_r4_t2"/>
</dbReference>
<dbReference type="GO" id="GO:0016987">
    <property type="term" value="F:sigma factor activity"/>
    <property type="evidence" value="ECO:0007669"/>
    <property type="project" value="UniProtKB-KW"/>
</dbReference>
<gene>
    <name evidence="8" type="ORF">FB471_4384</name>
</gene>
<dbReference type="EMBL" id="VFML01000001">
    <property type="protein sequence ID" value="TQJ04584.1"/>
    <property type="molecule type" value="Genomic_DNA"/>
</dbReference>
<dbReference type="GO" id="GO:0003677">
    <property type="term" value="F:DNA binding"/>
    <property type="evidence" value="ECO:0007669"/>
    <property type="project" value="UniProtKB-KW"/>
</dbReference>
<dbReference type="NCBIfam" id="TIGR02937">
    <property type="entry name" value="sigma70-ECF"/>
    <property type="match status" value="1"/>
</dbReference>
<dbReference type="SUPFAM" id="SSF88659">
    <property type="entry name" value="Sigma3 and sigma4 domains of RNA polymerase sigma factors"/>
    <property type="match status" value="1"/>
</dbReference>
<dbReference type="SUPFAM" id="SSF88946">
    <property type="entry name" value="Sigma2 domain of RNA polymerase sigma factors"/>
    <property type="match status" value="1"/>
</dbReference>
<evidence type="ECO:0000259" key="7">
    <source>
        <dbReference type="Pfam" id="PF08281"/>
    </source>
</evidence>
<organism evidence="8 9">
    <name type="scientific">Amycolatopsis cihanbeyliensis</name>
    <dbReference type="NCBI Taxonomy" id="1128664"/>
    <lineage>
        <taxon>Bacteria</taxon>
        <taxon>Bacillati</taxon>
        <taxon>Actinomycetota</taxon>
        <taxon>Actinomycetes</taxon>
        <taxon>Pseudonocardiales</taxon>
        <taxon>Pseudonocardiaceae</taxon>
        <taxon>Amycolatopsis</taxon>
    </lineage>
</organism>
<dbReference type="GO" id="GO:0006352">
    <property type="term" value="P:DNA-templated transcription initiation"/>
    <property type="evidence" value="ECO:0007669"/>
    <property type="project" value="InterPro"/>
</dbReference>
<keyword evidence="4" id="KW-0238">DNA-binding</keyword>
<dbReference type="Gene3D" id="1.10.1740.10">
    <property type="match status" value="1"/>
</dbReference>
<evidence type="ECO:0000256" key="5">
    <source>
        <dbReference type="ARBA" id="ARBA00023163"/>
    </source>
</evidence>
<feature type="domain" description="RNA polymerase sigma factor 70 region 4 type 2" evidence="7">
    <location>
        <begin position="130"/>
        <end position="178"/>
    </location>
</feature>